<keyword evidence="4" id="KW-1003">Cell membrane</keyword>
<evidence type="ECO:0000256" key="5">
    <source>
        <dbReference type="ARBA" id="ARBA00022692"/>
    </source>
</evidence>
<organism evidence="13">
    <name type="scientific">Clostridium butyricum</name>
    <dbReference type="NCBI Taxonomy" id="1492"/>
    <lineage>
        <taxon>Bacteria</taxon>
        <taxon>Bacillati</taxon>
        <taxon>Bacillota</taxon>
        <taxon>Clostridia</taxon>
        <taxon>Eubacteriales</taxon>
        <taxon>Clostridiaceae</taxon>
        <taxon>Clostridium</taxon>
    </lineage>
</organism>
<feature type="active site" evidence="8">
    <location>
        <position position="323"/>
    </location>
</feature>
<feature type="binding site" evidence="10">
    <location>
        <position position="497"/>
    </location>
    <ligand>
        <name>Mn(2+)</name>
        <dbReference type="ChEBI" id="CHEBI:29035"/>
    </ligand>
</feature>
<comment type="similarity">
    <text evidence="3">Belongs to the LTA synthase family.</text>
</comment>
<sequence length="626" mass="72019">MSTIKLKLKELAEKNMQKDNMIRLIFFLLPVISIVLKGIVFQGFVTSDNPYSFSFSSGYSAVSIVSMEYYIAFALLFVSFSLLFKGKGRIIYVFVLDIIVTALFIIDVWYYRGFNTVPSVFLLTQTSNLDNLSDSIKSMVSSLDWLFILDFVIIGAYAYGFRKYFNKECKRAVKGFLCTFVLPFIFIAYVPFNIYILKNPYVKNAYIIAGTDPTYTHRYLSTIGYHLHDAVTVYYNTRPYELTEQDKSEMNNYFEFKNENLPDNEYFASAKGKNLIYVQVESLEDFVINQEINGQEITPNLNKLVEKSIYFPNIFEQVNEGTSADCDFIANTSLLPVRRGATFFRYPLNNYNSMPKILEKNGYTTRVIHPDKGSFWNYEIALSGGIGFQEFTDYYSFNHEESIGMGISDKSYFTQVIPMIKEMQNPFYAMTITLTSHAPFNIPEEYRELNLESELNDNKLGGYIESVHYTDKQIGMFMDLLDEEGILENSIVVFMGDHTGIHKYYNDDIAQLSNQEEWFQDNGGRRVPVIIYDPSQNVKAKTFETFGGQIDMMPTILYLLGIPSDEYDQTCIGRNLLNTEKSFAVINNGSIKGEENLTEEEKAIVSKSLDISDKIIRSNYNPYLEE</sequence>
<accession>A0A6N3EX83</accession>
<dbReference type="PANTHER" id="PTHR47371:SF3">
    <property type="entry name" value="PHOSPHOGLYCEROL TRANSFERASE I"/>
    <property type="match status" value="1"/>
</dbReference>
<comment type="subcellular location">
    <subcellularLocation>
        <location evidence="1">Cell membrane</location>
        <topology evidence="1">Multi-pass membrane protein</topology>
    </subcellularLocation>
</comment>
<feature type="transmembrane region" description="Helical" evidence="11">
    <location>
        <begin position="142"/>
        <end position="160"/>
    </location>
</feature>
<keyword evidence="7 11" id="KW-0472">Membrane</keyword>
<keyword evidence="9" id="KW-0464">Manganese</keyword>
<feature type="transmembrane region" description="Helical" evidence="11">
    <location>
        <begin position="61"/>
        <end position="83"/>
    </location>
</feature>
<feature type="binding site" evidence="10">
    <location>
        <position position="498"/>
    </location>
    <ligand>
        <name>Mn(2+)</name>
        <dbReference type="ChEBI" id="CHEBI:29035"/>
    </ligand>
</feature>
<dbReference type="InterPro" id="IPR012160">
    <property type="entry name" value="LtaS-like"/>
</dbReference>
<evidence type="ECO:0000256" key="2">
    <source>
        <dbReference type="ARBA" id="ARBA00004936"/>
    </source>
</evidence>
<dbReference type="EMBL" id="CACRTU010000022">
    <property type="protein sequence ID" value="VYU43981.1"/>
    <property type="molecule type" value="Genomic_DNA"/>
</dbReference>
<evidence type="ECO:0000256" key="9">
    <source>
        <dbReference type="PIRSR" id="PIRSR005091-2"/>
    </source>
</evidence>
<evidence type="ECO:0000256" key="10">
    <source>
        <dbReference type="PIRSR" id="PIRSR005091-3"/>
    </source>
</evidence>
<dbReference type="Pfam" id="PF00884">
    <property type="entry name" value="Sulfatase"/>
    <property type="match status" value="1"/>
</dbReference>
<keyword evidence="5 11" id="KW-0812">Transmembrane</keyword>
<dbReference type="PIRSF" id="PIRSF005091">
    <property type="entry name" value="Mmb_sulf_HI1246"/>
    <property type="match status" value="1"/>
</dbReference>
<dbReference type="InterPro" id="IPR050448">
    <property type="entry name" value="OpgB/LTA_synthase_biosynth"/>
</dbReference>
<evidence type="ECO:0000256" key="8">
    <source>
        <dbReference type="PIRSR" id="PIRSR005091-1"/>
    </source>
</evidence>
<comment type="pathway">
    <text evidence="2">Cell wall biogenesis; lipoteichoic acid biosynthesis.</text>
</comment>
<dbReference type="InterPro" id="IPR000917">
    <property type="entry name" value="Sulfatase_N"/>
</dbReference>
<feature type="binding site" evidence="9">
    <location>
        <position position="437"/>
    </location>
    <ligand>
        <name>substrate</name>
    </ligand>
</feature>
<evidence type="ECO:0000259" key="12">
    <source>
        <dbReference type="Pfam" id="PF00884"/>
    </source>
</evidence>
<name>A0A6N3EX83_CLOBU</name>
<evidence type="ECO:0000256" key="6">
    <source>
        <dbReference type="ARBA" id="ARBA00022989"/>
    </source>
</evidence>
<evidence type="ECO:0000256" key="11">
    <source>
        <dbReference type="SAM" id="Phobius"/>
    </source>
</evidence>
<dbReference type="PANTHER" id="PTHR47371">
    <property type="entry name" value="LIPOTEICHOIC ACID SYNTHASE"/>
    <property type="match status" value="1"/>
</dbReference>
<dbReference type="Gene3D" id="3.40.720.10">
    <property type="entry name" value="Alkaline Phosphatase, subunit A"/>
    <property type="match status" value="1"/>
</dbReference>
<dbReference type="GO" id="GO:0005886">
    <property type="term" value="C:plasma membrane"/>
    <property type="evidence" value="ECO:0007669"/>
    <property type="project" value="UniProtKB-SubCell"/>
</dbReference>
<evidence type="ECO:0000256" key="3">
    <source>
        <dbReference type="ARBA" id="ARBA00009983"/>
    </source>
</evidence>
<feature type="binding site" evidence="10">
    <location>
        <position position="281"/>
    </location>
    <ligand>
        <name>Mn(2+)</name>
        <dbReference type="ChEBI" id="CHEBI:29035"/>
    </ligand>
</feature>
<feature type="transmembrane region" description="Helical" evidence="11">
    <location>
        <begin position="90"/>
        <end position="111"/>
    </location>
</feature>
<reference evidence="13" key="1">
    <citation type="submission" date="2019-11" db="EMBL/GenBank/DDBJ databases">
        <authorList>
            <person name="Feng L."/>
        </authorList>
    </citation>
    <scope>NUCLEOTIDE SEQUENCE</scope>
    <source>
        <strain evidence="13">CButyricumLFYP62</strain>
    </source>
</reference>
<feature type="domain" description="Sulfatase N-terminal" evidence="12">
    <location>
        <begin position="273"/>
        <end position="562"/>
    </location>
</feature>
<dbReference type="GO" id="GO:0046872">
    <property type="term" value="F:metal ion binding"/>
    <property type="evidence" value="ECO:0007669"/>
    <property type="project" value="UniProtKB-KW"/>
</dbReference>
<evidence type="ECO:0000256" key="4">
    <source>
        <dbReference type="ARBA" id="ARBA00022475"/>
    </source>
</evidence>
<evidence type="ECO:0000313" key="13">
    <source>
        <dbReference type="EMBL" id="VYU43981.1"/>
    </source>
</evidence>
<keyword evidence="6 11" id="KW-1133">Transmembrane helix</keyword>
<evidence type="ECO:0000256" key="1">
    <source>
        <dbReference type="ARBA" id="ARBA00004651"/>
    </source>
</evidence>
<protein>
    <submittedName>
        <fullName evidence="13">Lipoteichoic acid synthase 1</fullName>
    </submittedName>
</protein>
<dbReference type="Gene3D" id="3.30.1120.170">
    <property type="match status" value="1"/>
</dbReference>
<dbReference type="AlphaFoldDB" id="A0A6N3EX83"/>
<dbReference type="InterPro" id="IPR017850">
    <property type="entry name" value="Alkaline_phosphatase_core_sf"/>
</dbReference>
<feature type="transmembrane region" description="Helical" evidence="11">
    <location>
        <begin position="21"/>
        <end position="41"/>
    </location>
</feature>
<dbReference type="SUPFAM" id="SSF53649">
    <property type="entry name" value="Alkaline phosphatase-like"/>
    <property type="match status" value="1"/>
</dbReference>
<gene>
    <name evidence="13" type="primary">ltaS1</name>
    <name evidence="13" type="ORF">CBLFYP62_02376</name>
</gene>
<feature type="transmembrane region" description="Helical" evidence="11">
    <location>
        <begin position="172"/>
        <end position="192"/>
    </location>
</feature>
<evidence type="ECO:0000256" key="7">
    <source>
        <dbReference type="ARBA" id="ARBA00023136"/>
    </source>
</evidence>
<keyword evidence="9" id="KW-0479">Metal-binding</keyword>
<dbReference type="CDD" id="cd16015">
    <property type="entry name" value="LTA_synthase"/>
    <property type="match status" value="1"/>
</dbReference>
<proteinExistence type="inferred from homology"/>